<dbReference type="Proteomes" id="UP001156601">
    <property type="component" value="Unassembled WGS sequence"/>
</dbReference>
<evidence type="ECO:0000313" key="1">
    <source>
        <dbReference type="EMBL" id="GLR72851.1"/>
    </source>
</evidence>
<dbReference type="AlphaFoldDB" id="A0AA37T398"/>
<dbReference type="EMBL" id="BSOT01000019">
    <property type="protein sequence ID" value="GLR72851.1"/>
    <property type="molecule type" value="Genomic_DNA"/>
</dbReference>
<name>A0AA37T398_9ALTE</name>
<gene>
    <name evidence="1" type="ORF">GCM10007852_37590</name>
</gene>
<comment type="caution">
    <text evidence="1">The sequence shown here is derived from an EMBL/GenBank/DDBJ whole genome shotgun (WGS) entry which is preliminary data.</text>
</comment>
<evidence type="ECO:0000313" key="2">
    <source>
        <dbReference type="Proteomes" id="UP001156601"/>
    </source>
</evidence>
<reference evidence="1" key="2">
    <citation type="submission" date="2023-01" db="EMBL/GenBank/DDBJ databases">
        <title>Draft genome sequence of Agaribacter marinus strain NBRC 110023.</title>
        <authorList>
            <person name="Sun Q."/>
            <person name="Mori K."/>
        </authorList>
    </citation>
    <scope>NUCLEOTIDE SEQUENCE</scope>
    <source>
        <strain evidence="1">NBRC 110023</strain>
    </source>
</reference>
<proteinExistence type="predicted"/>
<protein>
    <submittedName>
        <fullName evidence="1">Uncharacterized protein</fullName>
    </submittedName>
</protein>
<accession>A0AA37T398</accession>
<sequence>MLEPRAFPTAVSVLPARDAVALTTISGAEEPIATIVKPIIMGETPMFLASADAPYTNLSALQLSTNSPTKNMTRFIITICFYFVFY</sequence>
<organism evidence="1 2">
    <name type="scientific">Agaribacter marinus</name>
    <dbReference type="NCBI Taxonomy" id="1431249"/>
    <lineage>
        <taxon>Bacteria</taxon>
        <taxon>Pseudomonadati</taxon>
        <taxon>Pseudomonadota</taxon>
        <taxon>Gammaproteobacteria</taxon>
        <taxon>Alteromonadales</taxon>
        <taxon>Alteromonadaceae</taxon>
        <taxon>Agaribacter</taxon>
    </lineage>
</organism>
<keyword evidence="2" id="KW-1185">Reference proteome</keyword>
<reference evidence="1" key="1">
    <citation type="journal article" date="2014" name="Int. J. Syst. Evol. Microbiol.">
        <title>Complete genome sequence of Corynebacterium casei LMG S-19264T (=DSM 44701T), isolated from a smear-ripened cheese.</title>
        <authorList>
            <consortium name="US DOE Joint Genome Institute (JGI-PGF)"/>
            <person name="Walter F."/>
            <person name="Albersmeier A."/>
            <person name="Kalinowski J."/>
            <person name="Ruckert C."/>
        </authorList>
    </citation>
    <scope>NUCLEOTIDE SEQUENCE</scope>
    <source>
        <strain evidence="1">NBRC 110023</strain>
    </source>
</reference>